<dbReference type="AlphaFoldDB" id="A0A6A6CZ83"/>
<evidence type="ECO:0008006" key="3">
    <source>
        <dbReference type="Google" id="ProtNLM"/>
    </source>
</evidence>
<organism evidence="1 2">
    <name type="scientific">Zasmidium cellare ATCC 36951</name>
    <dbReference type="NCBI Taxonomy" id="1080233"/>
    <lineage>
        <taxon>Eukaryota</taxon>
        <taxon>Fungi</taxon>
        <taxon>Dikarya</taxon>
        <taxon>Ascomycota</taxon>
        <taxon>Pezizomycotina</taxon>
        <taxon>Dothideomycetes</taxon>
        <taxon>Dothideomycetidae</taxon>
        <taxon>Mycosphaerellales</taxon>
        <taxon>Mycosphaerellaceae</taxon>
        <taxon>Zasmidium</taxon>
    </lineage>
</organism>
<name>A0A6A6CZ83_ZASCE</name>
<accession>A0A6A6CZ83</accession>
<dbReference type="RefSeq" id="XP_033673290.1">
    <property type="nucleotide sequence ID" value="XM_033804143.1"/>
</dbReference>
<keyword evidence="2" id="KW-1185">Reference proteome</keyword>
<sequence length="477" mass="53176">MLPPTDEDDDSGHQASLALVARLPRLRVEDPYGVIDGSSIADLHELSQWFFASQVDPKSSGRWVTTSSQAWGEHFWNVASRSDVSFSFLMLLVVHKRTVLSGRTHLKDFYLMQSRVIKLLQQNVNDGFASANPEAALAMCGLALFSLREGDHATARAHMTAVQALNRIHSLQGAACWVMCSWIDLFIATAFAWPPFLPYRLPSPGDKHTSATPGRLQEARRNALKASKSIPDLGPGYGSQGTFELLSKLSEACFIAEDRNIVTQAPSNLLYLIAFQLCQLSITAKPHVRVLIVAMQLCWLSAARFWLPQARPLWPSLLVRLDASLQSCPGIVAEWQEEGCLAGLLWVSLVGYQNSRQYLPALGLRFLAIAKCTRELLGITRLHDLRRQMSSFPGIPLDKEASVRTLWEAIRPSSSAQWVALTDEDVVEQNPTCTDLSQSKKFVTIFQFETLDDSGVPSCRHWLNNWGQKTGEDWIDD</sequence>
<evidence type="ECO:0000313" key="1">
    <source>
        <dbReference type="EMBL" id="KAF2172401.1"/>
    </source>
</evidence>
<evidence type="ECO:0000313" key="2">
    <source>
        <dbReference type="Proteomes" id="UP000799537"/>
    </source>
</evidence>
<gene>
    <name evidence="1" type="ORF">M409DRAFT_17635</name>
</gene>
<dbReference type="GeneID" id="54557415"/>
<dbReference type="EMBL" id="ML993581">
    <property type="protein sequence ID" value="KAF2172401.1"/>
    <property type="molecule type" value="Genomic_DNA"/>
</dbReference>
<dbReference type="Proteomes" id="UP000799537">
    <property type="component" value="Unassembled WGS sequence"/>
</dbReference>
<protein>
    <recommendedName>
        <fullName evidence="3">Transcription factor domain-containing protein</fullName>
    </recommendedName>
</protein>
<proteinExistence type="predicted"/>
<reference evidence="1" key="1">
    <citation type="journal article" date="2020" name="Stud. Mycol.">
        <title>101 Dothideomycetes genomes: a test case for predicting lifestyles and emergence of pathogens.</title>
        <authorList>
            <person name="Haridas S."/>
            <person name="Albert R."/>
            <person name="Binder M."/>
            <person name="Bloem J."/>
            <person name="Labutti K."/>
            <person name="Salamov A."/>
            <person name="Andreopoulos B."/>
            <person name="Baker S."/>
            <person name="Barry K."/>
            <person name="Bills G."/>
            <person name="Bluhm B."/>
            <person name="Cannon C."/>
            <person name="Castanera R."/>
            <person name="Culley D."/>
            <person name="Daum C."/>
            <person name="Ezra D."/>
            <person name="Gonzalez J."/>
            <person name="Henrissat B."/>
            <person name="Kuo A."/>
            <person name="Liang C."/>
            <person name="Lipzen A."/>
            <person name="Lutzoni F."/>
            <person name="Magnuson J."/>
            <person name="Mondo S."/>
            <person name="Nolan M."/>
            <person name="Ohm R."/>
            <person name="Pangilinan J."/>
            <person name="Park H.-J."/>
            <person name="Ramirez L."/>
            <person name="Alfaro M."/>
            <person name="Sun H."/>
            <person name="Tritt A."/>
            <person name="Yoshinaga Y."/>
            <person name="Zwiers L.-H."/>
            <person name="Turgeon B."/>
            <person name="Goodwin S."/>
            <person name="Spatafora J."/>
            <person name="Crous P."/>
            <person name="Grigoriev I."/>
        </authorList>
    </citation>
    <scope>NUCLEOTIDE SEQUENCE</scope>
    <source>
        <strain evidence="1">ATCC 36951</strain>
    </source>
</reference>